<name>A0ABX8JLC7_9BACT</name>
<organism evidence="1 2">
    <name type="scientific">Geomonas diazotrophica</name>
    <dbReference type="NCBI Taxonomy" id="2843197"/>
    <lineage>
        <taxon>Bacteria</taxon>
        <taxon>Pseudomonadati</taxon>
        <taxon>Thermodesulfobacteriota</taxon>
        <taxon>Desulfuromonadia</taxon>
        <taxon>Geobacterales</taxon>
        <taxon>Geobacteraceae</taxon>
        <taxon>Geomonas</taxon>
    </lineage>
</organism>
<dbReference type="EMBL" id="CP076724">
    <property type="protein sequence ID" value="QWV97452.1"/>
    <property type="molecule type" value="Genomic_DNA"/>
</dbReference>
<reference evidence="1 2" key="1">
    <citation type="submission" date="2021-06" db="EMBL/GenBank/DDBJ databases">
        <title>Gemonas diversity in paddy soil.</title>
        <authorList>
            <person name="Liu G."/>
        </authorList>
    </citation>
    <scope>NUCLEOTIDE SEQUENCE [LARGE SCALE GENOMIC DNA]</scope>
    <source>
        <strain evidence="1 2">RG29</strain>
    </source>
</reference>
<evidence type="ECO:0000313" key="1">
    <source>
        <dbReference type="EMBL" id="QWV97452.1"/>
    </source>
</evidence>
<evidence type="ECO:0000313" key="2">
    <source>
        <dbReference type="Proteomes" id="UP000683493"/>
    </source>
</evidence>
<proteinExistence type="predicted"/>
<protein>
    <submittedName>
        <fullName evidence="1">Uncharacterized protein</fullName>
    </submittedName>
</protein>
<accession>A0ABX8JLC7</accession>
<keyword evidence="2" id="KW-1185">Reference proteome</keyword>
<dbReference type="Proteomes" id="UP000683493">
    <property type="component" value="Chromosome"/>
</dbReference>
<gene>
    <name evidence="1" type="ORF">KP005_19290</name>
</gene>
<sequence length="126" mass="14627">MAHYKFEEFKADCEVPSKITNYKDVIDDAEAFELYGKEEICDFISNADPDFFTFKNSEWLEKKPKWQTDDVMVDAYNFAYSDIIGYLAFFRGQHGKWVIKSLHPDDFKNPLKHNPFQALLGGGGLK</sequence>